<dbReference type="RefSeq" id="WP_377018983.1">
    <property type="nucleotide sequence ID" value="NZ_JBHSCP010000001.1"/>
</dbReference>
<protein>
    <recommendedName>
        <fullName evidence="4">DUF5666 domain-containing protein</fullName>
    </recommendedName>
</protein>
<reference evidence="2 3" key="1">
    <citation type="submission" date="2019-12" db="EMBL/GenBank/DDBJ databases">
        <title>Genomic-based taxomic classification of the family Erythrobacteraceae.</title>
        <authorList>
            <person name="Xu L."/>
        </authorList>
    </citation>
    <scope>NUCLEOTIDE SEQUENCE [LARGE SCALE GENOMIC DNA]</scope>
    <source>
        <strain evidence="2 3">S36</strain>
    </source>
</reference>
<dbReference type="Pfam" id="PF19649">
    <property type="entry name" value="DUF6152"/>
    <property type="match status" value="1"/>
</dbReference>
<evidence type="ECO:0000313" key="3">
    <source>
        <dbReference type="Proteomes" id="UP000469430"/>
    </source>
</evidence>
<sequence length="135" mass="14469">MHRKGPALAAVLAGALIALGSTSALAHHSFAVFFDSDRTIAITGTVTAFRFTNPHGTIALDARDSAGKLTQWRVETNAPVVLTRRGWQRDSIKPGDVITVDGWTARDGKPYLRLRSARNAQGQLIGQAAFGQSDD</sequence>
<dbReference type="EMBL" id="WTYJ01000001">
    <property type="protein sequence ID" value="MXO98650.1"/>
    <property type="molecule type" value="Genomic_DNA"/>
</dbReference>
<dbReference type="AlphaFoldDB" id="A0A6I4TTT2"/>
<name>A0A6I4TTT2_9SPHN</name>
<gene>
    <name evidence="2" type="ORF">GRI97_06575</name>
</gene>
<comment type="caution">
    <text evidence="2">The sequence shown here is derived from an EMBL/GenBank/DDBJ whole genome shotgun (WGS) entry which is preliminary data.</text>
</comment>
<proteinExistence type="predicted"/>
<keyword evidence="1" id="KW-0732">Signal</keyword>
<evidence type="ECO:0008006" key="4">
    <source>
        <dbReference type="Google" id="ProtNLM"/>
    </source>
</evidence>
<keyword evidence="3" id="KW-1185">Reference proteome</keyword>
<evidence type="ECO:0000313" key="2">
    <source>
        <dbReference type="EMBL" id="MXO98650.1"/>
    </source>
</evidence>
<dbReference type="InterPro" id="IPR046150">
    <property type="entry name" value="DUF6152"/>
</dbReference>
<dbReference type="Proteomes" id="UP000469430">
    <property type="component" value="Unassembled WGS sequence"/>
</dbReference>
<feature type="chain" id="PRO_5026014281" description="DUF5666 domain-containing protein" evidence="1">
    <location>
        <begin position="27"/>
        <end position="135"/>
    </location>
</feature>
<feature type="signal peptide" evidence="1">
    <location>
        <begin position="1"/>
        <end position="26"/>
    </location>
</feature>
<organism evidence="2 3">
    <name type="scientific">Croceibacterium xixiisoli</name>
    <dbReference type="NCBI Taxonomy" id="1476466"/>
    <lineage>
        <taxon>Bacteria</taxon>
        <taxon>Pseudomonadati</taxon>
        <taxon>Pseudomonadota</taxon>
        <taxon>Alphaproteobacteria</taxon>
        <taxon>Sphingomonadales</taxon>
        <taxon>Erythrobacteraceae</taxon>
        <taxon>Croceibacterium</taxon>
    </lineage>
</organism>
<evidence type="ECO:0000256" key="1">
    <source>
        <dbReference type="SAM" id="SignalP"/>
    </source>
</evidence>
<accession>A0A6I4TTT2</accession>